<reference evidence="6" key="1">
    <citation type="submission" date="2021-02" db="EMBL/GenBank/DDBJ databases">
        <authorList>
            <person name="Nowell W R."/>
        </authorList>
    </citation>
    <scope>NUCLEOTIDE SEQUENCE</scope>
</reference>
<dbReference type="AlphaFoldDB" id="A0A815UXM1"/>
<dbReference type="Proteomes" id="UP000663870">
    <property type="component" value="Unassembled WGS sequence"/>
</dbReference>
<dbReference type="EMBL" id="CAJOAX010001798">
    <property type="protein sequence ID" value="CAF3746270.1"/>
    <property type="molecule type" value="Genomic_DNA"/>
</dbReference>
<evidence type="ECO:0000313" key="9">
    <source>
        <dbReference type="EMBL" id="CAF3991242.1"/>
    </source>
</evidence>
<gene>
    <name evidence="8" type="ORF">FNK824_LOCUS18860</name>
    <name evidence="9" type="ORF">JBS370_LOCUS25733</name>
    <name evidence="5" type="ORF">JXQ802_LOCUS41247</name>
    <name evidence="6" type="ORF">JXQ802_LOCUS42076</name>
    <name evidence="7" type="ORF">OTI717_LOCUS15318</name>
    <name evidence="2" type="ORF">PYM288_LOCUS27177</name>
    <name evidence="1" type="ORF">RFH988_LOCUS21921</name>
    <name evidence="4" type="ORF">SEV965_LOCUS31054</name>
    <name evidence="3" type="ORF">ZHD862_LOCUS25516</name>
</gene>
<dbReference type="EMBL" id="CAJOBD010004352">
    <property type="protein sequence ID" value="CAF3991242.1"/>
    <property type="molecule type" value="Genomic_DNA"/>
</dbReference>
<proteinExistence type="predicted"/>
<evidence type="ECO:0000313" key="8">
    <source>
        <dbReference type="EMBL" id="CAF3868275.1"/>
    </source>
</evidence>
<evidence type="ECO:0000313" key="1">
    <source>
        <dbReference type="EMBL" id="CAF1151146.1"/>
    </source>
</evidence>
<dbReference type="EMBL" id="CAJNOU010003490">
    <property type="protein sequence ID" value="CAF1393409.1"/>
    <property type="molecule type" value="Genomic_DNA"/>
</dbReference>
<dbReference type="Proteomes" id="UP000663864">
    <property type="component" value="Unassembled WGS sequence"/>
</dbReference>
<dbReference type="EMBL" id="CAJNOO010001426">
    <property type="protein sequence ID" value="CAF1151146.1"/>
    <property type="molecule type" value="Genomic_DNA"/>
</dbReference>
<dbReference type="Proteomes" id="UP000663874">
    <property type="component" value="Unassembled WGS sequence"/>
</dbReference>
<dbReference type="Proteomes" id="UP000663882">
    <property type="component" value="Unassembled WGS sequence"/>
</dbReference>
<comment type="caution">
    <text evidence="6">The sequence shown here is derived from an EMBL/GenBank/DDBJ whole genome shotgun (WGS) entry which is preliminary data.</text>
</comment>
<organism evidence="6 10">
    <name type="scientific">Rotaria sordida</name>
    <dbReference type="NCBI Taxonomy" id="392033"/>
    <lineage>
        <taxon>Eukaryota</taxon>
        <taxon>Metazoa</taxon>
        <taxon>Spiralia</taxon>
        <taxon>Gnathifera</taxon>
        <taxon>Rotifera</taxon>
        <taxon>Eurotatoria</taxon>
        <taxon>Bdelloidea</taxon>
        <taxon>Philodinida</taxon>
        <taxon>Philodinidae</taxon>
        <taxon>Rotaria</taxon>
    </lineage>
</organism>
<accession>A0A815UXM1</accession>
<name>A0A815UXM1_9BILA</name>
<dbReference type="Proteomes" id="UP000663823">
    <property type="component" value="Unassembled WGS sequence"/>
</dbReference>
<dbReference type="EMBL" id="CAJOBE010003226">
    <property type="protein sequence ID" value="CAF3868275.1"/>
    <property type="molecule type" value="Genomic_DNA"/>
</dbReference>
<evidence type="ECO:0000313" key="6">
    <source>
        <dbReference type="EMBL" id="CAF1528750.1"/>
    </source>
</evidence>
<evidence type="ECO:0000313" key="3">
    <source>
        <dbReference type="EMBL" id="CAF1253504.1"/>
    </source>
</evidence>
<dbReference type="Proteomes" id="UP000663889">
    <property type="component" value="Unassembled WGS sequence"/>
</dbReference>
<dbReference type="Proteomes" id="UP000663854">
    <property type="component" value="Unassembled WGS sequence"/>
</dbReference>
<evidence type="ECO:0000313" key="7">
    <source>
        <dbReference type="EMBL" id="CAF3746270.1"/>
    </source>
</evidence>
<keyword evidence="10" id="KW-1185">Reference proteome</keyword>
<dbReference type="EMBL" id="CAJNOL010002782">
    <property type="protein sequence ID" value="CAF1528750.1"/>
    <property type="molecule type" value="Genomic_DNA"/>
</dbReference>
<evidence type="ECO:0000313" key="5">
    <source>
        <dbReference type="EMBL" id="CAF1515401.1"/>
    </source>
</evidence>
<dbReference type="OrthoDB" id="9977914at2759"/>
<dbReference type="EMBL" id="CAJNOT010001823">
    <property type="protein sequence ID" value="CAF1253504.1"/>
    <property type="molecule type" value="Genomic_DNA"/>
</dbReference>
<evidence type="ECO:0000313" key="10">
    <source>
        <dbReference type="Proteomes" id="UP000663870"/>
    </source>
</evidence>
<sequence>MMFHSVLLSNRSIDNYNNIHQQPTQQTIIIKNLEQSLKKNKISINNESIPNYYEWSLCDINSAHNDLFNQMSSRHLQTLIYSTNSKIESLSYFNCKKIDEYSLMYDRIIHGDYIYLQQHFGTSQMNRPHPLRNSIPCEETFRWMPVRSSSIIGRRVHLPLDIFYMTSTLTNKKSLKI</sequence>
<evidence type="ECO:0000313" key="2">
    <source>
        <dbReference type="EMBL" id="CAF1246972.1"/>
    </source>
</evidence>
<dbReference type="EMBL" id="CAJNOH010001749">
    <property type="protein sequence ID" value="CAF1246972.1"/>
    <property type="molecule type" value="Genomic_DNA"/>
</dbReference>
<evidence type="ECO:0000313" key="4">
    <source>
        <dbReference type="EMBL" id="CAF1393409.1"/>
    </source>
</evidence>
<protein>
    <submittedName>
        <fullName evidence="6">Uncharacterized protein</fullName>
    </submittedName>
</protein>
<dbReference type="EMBL" id="CAJNOL010002603">
    <property type="protein sequence ID" value="CAF1515401.1"/>
    <property type="molecule type" value="Genomic_DNA"/>
</dbReference>
<dbReference type="Proteomes" id="UP000663836">
    <property type="component" value="Unassembled WGS sequence"/>
</dbReference>